<gene>
    <name evidence="3" type="primary">YOR389W</name>
    <name evidence="3" type="ORF">CTA1_7300</name>
</gene>
<reference evidence="3 4" key="1">
    <citation type="journal article" date="2019" name="PLoS ONE">
        <title>Comparative genome analysis indicates high evolutionary potential of pathogenicity genes in Colletotrichum tanaceti.</title>
        <authorList>
            <person name="Lelwala R.V."/>
            <person name="Korhonen P.K."/>
            <person name="Young N.D."/>
            <person name="Scott J.B."/>
            <person name="Ades P.A."/>
            <person name="Gasser R.B."/>
            <person name="Taylor P.W.J."/>
        </authorList>
    </citation>
    <scope>NUCLEOTIDE SEQUENCE [LARGE SCALE GENOMIC DNA]</scope>
    <source>
        <strain evidence="3">BRIP57314</strain>
    </source>
</reference>
<feature type="region of interest" description="Disordered" evidence="1">
    <location>
        <begin position="41"/>
        <end position="63"/>
    </location>
</feature>
<dbReference type="PANTHER" id="PTHR35204">
    <property type="entry name" value="YALI0A21131P"/>
    <property type="match status" value="1"/>
</dbReference>
<feature type="signal peptide" evidence="2">
    <location>
        <begin position="1"/>
        <end position="28"/>
    </location>
</feature>
<dbReference type="Proteomes" id="UP000310108">
    <property type="component" value="Unassembled WGS sequence"/>
</dbReference>
<protein>
    <submittedName>
        <fullName evidence="3">Uncharacterized protein</fullName>
    </submittedName>
</protein>
<feature type="compositionally biased region" description="Low complexity" evidence="1">
    <location>
        <begin position="41"/>
        <end position="61"/>
    </location>
</feature>
<feature type="compositionally biased region" description="Low complexity" evidence="1">
    <location>
        <begin position="153"/>
        <end position="163"/>
    </location>
</feature>
<evidence type="ECO:0000313" key="3">
    <source>
        <dbReference type="EMBL" id="TKW52778.1"/>
    </source>
</evidence>
<dbReference type="PANTHER" id="PTHR35204:SF1">
    <property type="entry name" value="ENTEROTOXIN"/>
    <property type="match status" value="1"/>
</dbReference>
<evidence type="ECO:0000256" key="1">
    <source>
        <dbReference type="SAM" id="MobiDB-lite"/>
    </source>
</evidence>
<proteinExistence type="predicted"/>
<keyword evidence="4" id="KW-1185">Reference proteome</keyword>
<sequence length="650" mass="70143">MVQLMSAAATLAAVYSMTLTPATVCVSAEPISAAAAAHHNSHVSASSPPPSSSSSDFAPSPEHARENAVHIFNAVHSAMRQWGSSLHHNGLGLIPATVPRGTLMYHGTRSNSTPEGFEWLAFEMEHSESFARSWRKERGTPPSKPPPPGNGKGKSPSRGPPHGAAEPSFPMTEGQKPLTGNPDDERPPRGPDGGPVRGYFHTYRANRDLKLLYIDGMAAGKTGMGTLDTQDFLLRGLDKAPGLPLGGLGELDRAKEICEVVRAWGLDGVIRMEIGFEAIYCDFFDGLDLVSVMRRPWSDQVEGGGGGGGGDGGGGGLFEWARAVAQRYDGIGGGRVRLGFGGMVSGLWYPLNVSNPDGRRRDMPRLGRLAREQREAVLGRVGEIVEGAAWADGQVDWQGVADLIVTRFGDRIEAIADEEAVAGDEAFLGQVLSVTNTFVDYPWDESDSGAGYVRGGQKKGEEKKKEEEEYARAARARCAAHYLEPATAWRDEWTREDEMIYVAVSAVADRICGDLFDVRGLVLDAAPELAGANTEADVVAALASAASASSAAKVRHDSGDADGEDDELAGAVRRGRETIRTLKGDLGWSLWKRCKPGCGVAEVCFVAMWPFGLKDDHYRPSCQNRSVLDERGTRHDAKEWYWEWEPRVDL</sequence>
<feature type="region of interest" description="Disordered" evidence="1">
    <location>
        <begin position="130"/>
        <end position="199"/>
    </location>
</feature>
<dbReference type="EMBL" id="PJEX01000222">
    <property type="protein sequence ID" value="TKW52778.1"/>
    <property type="molecule type" value="Genomic_DNA"/>
</dbReference>
<keyword evidence="2" id="KW-0732">Signal</keyword>
<feature type="chain" id="PRO_5020774669" evidence="2">
    <location>
        <begin position="29"/>
        <end position="650"/>
    </location>
</feature>
<evidence type="ECO:0000313" key="4">
    <source>
        <dbReference type="Proteomes" id="UP000310108"/>
    </source>
</evidence>
<accession>A0A4U6XAS1</accession>
<dbReference type="STRING" id="1306861.A0A4U6XAS1"/>
<dbReference type="InterPro" id="IPR038921">
    <property type="entry name" value="YOR389W-like"/>
</dbReference>
<name>A0A4U6XAS1_9PEZI</name>
<comment type="caution">
    <text evidence="3">The sequence shown here is derived from an EMBL/GenBank/DDBJ whole genome shotgun (WGS) entry which is preliminary data.</text>
</comment>
<organism evidence="3 4">
    <name type="scientific">Colletotrichum tanaceti</name>
    <dbReference type="NCBI Taxonomy" id="1306861"/>
    <lineage>
        <taxon>Eukaryota</taxon>
        <taxon>Fungi</taxon>
        <taxon>Dikarya</taxon>
        <taxon>Ascomycota</taxon>
        <taxon>Pezizomycotina</taxon>
        <taxon>Sordariomycetes</taxon>
        <taxon>Hypocreomycetidae</taxon>
        <taxon>Glomerellales</taxon>
        <taxon>Glomerellaceae</taxon>
        <taxon>Colletotrichum</taxon>
        <taxon>Colletotrichum destructivum species complex</taxon>
    </lineage>
</organism>
<feature type="compositionally biased region" description="Basic and acidic residues" evidence="1">
    <location>
        <begin position="130"/>
        <end position="139"/>
    </location>
</feature>
<evidence type="ECO:0000256" key="2">
    <source>
        <dbReference type="SAM" id="SignalP"/>
    </source>
</evidence>
<dbReference type="AlphaFoldDB" id="A0A4U6XAS1"/>